<sequence length="680" mass="78191">MCSTIPGHFHRRSSKREDFSAFLSVHRSRLPSRTKMRTRSSSTEPDGCKCNSLPGQAARPAAPCWLKLPRLFRKPPVQDTIRPGHPSTTDGTPPEKEEQPAPVILTFEQNLERQHFHEASQLLIDREERLFEDTAEVNELSSDQEESVNKLSADYRALEGRVRQTLMNSFYVSTEALTSAVQAVLLQDKQDQMWKQKGKTPPSWRPGAWKELHDTTLYRMLKDRIHNSTTPPLANQQEQSSVTTDIHTKGRQLKDDLLLVVGVVKTCYPPEMDICNFYAKQYHKIFSSKLRKIADFGLEDKDCTFLLRWVNEFYPGILENPELANEIDVESLGKLLPQHLLEPLEEQYLSKQQSELMTYISRILEEEKQIWSNGEEPKREDDCYVSPVAYDIIQFINGMVTSSEKVVGDLQKAQRITSKLNSLMQSFKMFQEEVMKQNKPNSKATIKATLGCVEEFSDVLFKHTHLLREDVQQNCLLILKEMKEAAHTYLLSPAHEALRPQYRKLGTNDWLNQPLFDRLLLSIQQEVEELQGTKESCHKELISQFHQEVTVEYVKRLLKGEVKLKDKERQFQAYTTVRDNAESLHKFFIKMGSKEGWLKEILIKIAEVLKLQDLPAIQMQVASLGSAFPDMSEKHVSSLLKLKTNVSRADRRTVKATLADTLRETTIVGARSFFSKVQVK</sequence>
<dbReference type="RefSeq" id="XP_029349749.1">
    <property type="nucleotide sequence ID" value="XM_029493889.1"/>
</dbReference>
<reference evidence="3" key="2">
    <citation type="submission" date="2025-08" db="UniProtKB">
        <authorList>
            <consortium name="Ensembl"/>
        </authorList>
    </citation>
    <scope>IDENTIFICATION</scope>
</reference>
<dbReference type="InParanoid" id="A0A665X1P6"/>
<dbReference type="GO" id="GO:0000145">
    <property type="term" value="C:exocyst"/>
    <property type="evidence" value="ECO:0007669"/>
    <property type="project" value="InterPro"/>
</dbReference>
<protein>
    <submittedName>
        <fullName evidence="3">Tumor necrosis factor alpha-induced protein 2-like</fullName>
    </submittedName>
</protein>
<dbReference type="InterPro" id="IPR042532">
    <property type="entry name" value="EXOC3/Sec6_C"/>
</dbReference>
<organism evidence="3 4">
    <name type="scientific">Echeneis naucrates</name>
    <name type="common">Live sharksucker</name>
    <dbReference type="NCBI Taxonomy" id="173247"/>
    <lineage>
        <taxon>Eukaryota</taxon>
        <taxon>Metazoa</taxon>
        <taxon>Chordata</taxon>
        <taxon>Craniata</taxon>
        <taxon>Vertebrata</taxon>
        <taxon>Euteleostomi</taxon>
        <taxon>Actinopterygii</taxon>
        <taxon>Neopterygii</taxon>
        <taxon>Teleostei</taxon>
        <taxon>Neoteleostei</taxon>
        <taxon>Acanthomorphata</taxon>
        <taxon>Carangaria</taxon>
        <taxon>Carangiformes</taxon>
        <taxon>Echeneidae</taxon>
        <taxon>Echeneis</taxon>
    </lineage>
</organism>
<accession>A0A665X1P6</accession>
<comment type="similarity">
    <text evidence="1">Belongs to the SEC6 family.</text>
</comment>
<dbReference type="GO" id="GO:0051601">
    <property type="term" value="P:exocyst localization"/>
    <property type="evidence" value="ECO:0007669"/>
    <property type="project" value="TreeGrafter"/>
</dbReference>
<dbReference type="GeneID" id="115035860"/>
<evidence type="ECO:0000313" key="3">
    <source>
        <dbReference type="Ensembl" id="ENSENLP00000050135.1"/>
    </source>
</evidence>
<dbReference type="FunCoup" id="A0A665X1P6">
    <property type="interactions" value="281"/>
</dbReference>
<dbReference type="OrthoDB" id="190098at2759"/>
<dbReference type="InterPro" id="IPR010326">
    <property type="entry name" value="EXOC3/Sec6"/>
</dbReference>
<feature type="region of interest" description="Disordered" evidence="2">
    <location>
        <begin position="75"/>
        <end position="98"/>
    </location>
</feature>
<dbReference type="OMA" id="CTFILRW"/>
<dbReference type="PANTHER" id="PTHR21292:SF4">
    <property type="entry name" value="TUMOR NECROSIS FACTOR ALPHA-INDUCED PROTEIN 2"/>
    <property type="match status" value="1"/>
</dbReference>
<evidence type="ECO:0000256" key="1">
    <source>
        <dbReference type="ARBA" id="ARBA00009447"/>
    </source>
</evidence>
<name>A0A665X1P6_ECHNA</name>
<proteinExistence type="inferred from homology"/>
<dbReference type="GO" id="GO:0006887">
    <property type="term" value="P:exocytosis"/>
    <property type="evidence" value="ECO:0007669"/>
    <property type="project" value="InterPro"/>
</dbReference>
<dbReference type="Ensembl" id="ENSENLT00000051368.1">
    <property type="protein sequence ID" value="ENSENLP00000050135.1"/>
    <property type="gene ID" value="ENSENLG00000021081.1"/>
</dbReference>
<evidence type="ECO:0000313" key="4">
    <source>
        <dbReference type="Proteomes" id="UP000472264"/>
    </source>
</evidence>
<evidence type="ECO:0000256" key="2">
    <source>
        <dbReference type="SAM" id="MobiDB-lite"/>
    </source>
</evidence>
<gene>
    <name evidence="3" type="primary">LOC115035860</name>
</gene>
<reference evidence="3" key="1">
    <citation type="submission" date="2021-04" db="EMBL/GenBank/DDBJ databases">
        <authorList>
            <consortium name="Wellcome Sanger Institute Data Sharing"/>
        </authorList>
    </citation>
    <scope>NUCLEOTIDE SEQUENCE [LARGE SCALE GENOMIC DNA]</scope>
</reference>
<dbReference type="Pfam" id="PF06046">
    <property type="entry name" value="Sec6"/>
    <property type="match status" value="1"/>
</dbReference>
<dbReference type="GO" id="GO:0000149">
    <property type="term" value="F:SNARE binding"/>
    <property type="evidence" value="ECO:0007669"/>
    <property type="project" value="TreeGrafter"/>
</dbReference>
<dbReference type="Proteomes" id="UP000472264">
    <property type="component" value="Chromosome 22"/>
</dbReference>
<keyword evidence="4" id="KW-1185">Reference proteome</keyword>
<dbReference type="Gene3D" id="1.10.357.70">
    <property type="entry name" value="Exocyst complex component Sec6, C-terminal domain"/>
    <property type="match status" value="1"/>
</dbReference>
<reference evidence="3" key="3">
    <citation type="submission" date="2025-09" db="UniProtKB">
        <authorList>
            <consortium name="Ensembl"/>
        </authorList>
    </citation>
    <scope>IDENTIFICATION</scope>
</reference>
<dbReference type="AlphaFoldDB" id="A0A665X1P6"/>
<dbReference type="PANTHER" id="PTHR21292">
    <property type="entry name" value="EXOCYST COMPLEX COMPONENT SEC6-RELATED"/>
    <property type="match status" value="1"/>
</dbReference>